<name>A0A511UV91_9BACI</name>
<keyword evidence="1" id="KW-0472">Membrane</keyword>
<feature type="transmembrane region" description="Helical" evidence="1">
    <location>
        <begin position="6"/>
        <end position="28"/>
    </location>
</feature>
<dbReference type="AlphaFoldDB" id="A0A511UV91"/>
<proteinExistence type="predicted"/>
<comment type="caution">
    <text evidence="2">The sequence shown here is derived from an EMBL/GenBank/DDBJ whole genome shotgun (WGS) entry which is preliminary data.</text>
</comment>
<keyword evidence="3" id="KW-1185">Reference proteome</keyword>
<dbReference type="Proteomes" id="UP000321491">
    <property type="component" value="Unassembled WGS sequence"/>
</dbReference>
<evidence type="ECO:0000256" key="1">
    <source>
        <dbReference type="SAM" id="Phobius"/>
    </source>
</evidence>
<keyword evidence="1" id="KW-0812">Transmembrane</keyword>
<evidence type="ECO:0000313" key="3">
    <source>
        <dbReference type="Proteomes" id="UP000321491"/>
    </source>
</evidence>
<organism evidence="2 3">
    <name type="scientific">Cerasibacillus quisquiliarum</name>
    <dbReference type="NCBI Taxonomy" id="227865"/>
    <lineage>
        <taxon>Bacteria</taxon>
        <taxon>Bacillati</taxon>
        <taxon>Bacillota</taxon>
        <taxon>Bacilli</taxon>
        <taxon>Bacillales</taxon>
        <taxon>Bacillaceae</taxon>
        <taxon>Cerasibacillus</taxon>
    </lineage>
</organism>
<dbReference type="InterPro" id="IPR020203">
    <property type="entry name" value="YneK"/>
</dbReference>
<protein>
    <recommendedName>
        <fullName evidence="4">DUF2621 domain-containing protein</fullName>
    </recommendedName>
</protein>
<dbReference type="Pfam" id="PF11084">
    <property type="entry name" value="DUF2621"/>
    <property type="match status" value="1"/>
</dbReference>
<evidence type="ECO:0000313" key="2">
    <source>
        <dbReference type="EMBL" id="GEN30525.1"/>
    </source>
</evidence>
<accession>A0A511UV91</accession>
<sequence>MSGIMNYILIFWGFFLIGTMAIGGFFMFRKFLKQLPKADGKSDMDWEVYYMNKTKHMWEQPEIDFLEELVSPVPELFRDVARHKIASKIGEIALKKNKDKISQELIIEGYIVATPKRDHRFLRKRLREKNIDITPYEPLFHMAKEDYAPNWQERYK</sequence>
<dbReference type="RefSeq" id="WP_246118039.1">
    <property type="nucleotide sequence ID" value="NZ_BJXW01000008.1"/>
</dbReference>
<gene>
    <name evidence="2" type="ORF">CQU01_07630</name>
</gene>
<evidence type="ECO:0008006" key="4">
    <source>
        <dbReference type="Google" id="ProtNLM"/>
    </source>
</evidence>
<keyword evidence="1" id="KW-1133">Transmembrane helix</keyword>
<dbReference type="EMBL" id="BJXW01000008">
    <property type="protein sequence ID" value="GEN30525.1"/>
    <property type="molecule type" value="Genomic_DNA"/>
</dbReference>
<reference evidence="2 3" key="1">
    <citation type="submission" date="2019-07" db="EMBL/GenBank/DDBJ databases">
        <title>Whole genome shotgun sequence of Cerasibacillus quisquiliarum NBRC 102429.</title>
        <authorList>
            <person name="Hosoyama A."/>
            <person name="Uohara A."/>
            <person name="Ohji S."/>
            <person name="Ichikawa N."/>
        </authorList>
    </citation>
    <scope>NUCLEOTIDE SEQUENCE [LARGE SCALE GENOMIC DNA]</scope>
    <source>
        <strain evidence="2 3">NBRC 102429</strain>
    </source>
</reference>